<sequence>MDKINKTATMLQLCPAEIPNSIPSWYAANLINEANYTPKPITEIFTTDQTFSPENPIVVVQSTPSPNNGDQATSPISNRYDQAITNTQGFTQSTGFTQNLFPRLVSQQDGSTQRLLFPLSENLSTNSQIYSSQSDTQSRRSTGPGVFAHPDVANFLEPLQRLLQDNTKLLPPQTPSLSTYSTSSPISTTPLPTIAQTQPEIDTSSLQYSQSLPPLPSSPDTSSLQYSQNLPSLPSSTLTTYSDITRSTASPIESSSPPSTFVTETLPPTRYSITPTWPPSSEYPTSELTDFRKLPKLHQKIPTKHLDNNIIANKNILDRKGRRYYSRFVSRYNTSIHHITTPSTPTTPSPVPYTESKYTELYTTQSPEYSETYYTEPPRKRKNKENKQTNTYTEQEIYSTQSPTLYKKDLDVPTTEYPSILKDLFRDLDQSKYVPQSELSKAPEQVSTYQPIVQNEHDILNQYAPVVHTETYSTYLPIVYIDYTTMAPPIVTHPPQQSTISYSSKPHTNLSIPSTQPPPKTSKTTQYHTGSSKRPKTKSHPSHEAKPEFITLSLNGNPVSTSVPKMVKISHAKPVLTIRVKAPRLSIRNITVKPAFTTRKPTTTKKRDNDKHNYDLCLDSCRERKDPICASPAGLDPIDTNKLKGFPSLCHMACNNSFKKDQTYEKIADGRCGKLRTRIRTVEREKLKREDLNKAQYTVYHTKHEAVVQLSTLQR</sequence>
<organism evidence="2 3">
    <name type="scientific">Leptidea sinapis</name>
    <dbReference type="NCBI Taxonomy" id="189913"/>
    <lineage>
        <taxon>Eukaryota</taxon>
        <taxon>Metazoa</taxon>
        <taxon>Ecdysozoa</taxon>
        <taxon>Arthropoda</taxon>
        <taxon>Hexapoda</taxon>
        <taxon>Insecta</taxon>
        <taxon>Pterygota</taxon>
        <taxon>Neoptera</taxon>
        <taxon>Endopterygota</taxon>
        <taxon>Lepidoptera</taxon>
        <taxon>Glossata</taxon>
        <taxon>Ditrysia</taxon>
        <taxon>Papilionoidea</taxon>
        <taxon>Pieridae</taxon>
        <taxon>Dismorphiinae</taxon>
        <taxon>Leptidea</taxon>
    </lineage>
</organism>
<feature type="compositionally biased region" description="Low complexity" evidence="1">
    <location>
        <begin position="169"/>
        <end position="192"/>
    </location>
</feature>
<dbReference type="AlphaFoldDB" id="A0A5E4Q167"/>
<dbReference type="EMBL" id="FZQP02001048">
    <property type="protein sequence ID" value="VVC91406.1"/>
    <property type="molecule type" value="Genomic_DNA"/>
</dbReference>
<evidence type="ECO:0000313" key="3">
    <source>
        <dbReference type="Proteomes" id="UP000324832"/>
    </source>
</evidence>
<feature type="region of interest" description="Disordered" evidence="1">
    <location>
        <begin position="495"/>
        <end position="544"/>
    </location>
</feature>
<feature type="compositionally biased region" description="Polar residues" evidence="1">
    <location>
        <begin position="241"/>
        <end position="263"/>
    </location>
</feature>
<dbReference type="Gene3D" id="3.30.60.30">
    <property type="match status" value="1"/>
</dbReference>
<feature type="region of interest" description="Disordered" evidence="1">
    <location>
        <begin position="367"/>
        <end position="398"/>
    </location>
</feature>
<name>A0A5E4Q167_9NEOP</name>
<feature type="compositionally biased region" description="Low complexity" evidence="1">
    <location>
        <begin position="207"/>
        <end position="240"/>
    </location>
</feature>
<proteinExistence type="predicted"/>
<feature type="region of interest" description="Disordered" evidence="1">
    <location>
        <begin position="168"/>
        <end position="192"/>
    </location>
</feature>
<dbReference type="Proteomes" id="UP000324832">
    <property type="component" value="Unassembled WGS sequence"/>
</dbReference>
<protein>
    <submittedName>
        <fullName evidence="2">Uncharacterized protein</fullName>
    </submittedName>
</protein>
<feature type="compositionally biased region" description="Low complexity" evidence="1">
    <location>
        <begin position="131"/>
        <end position="142"/>
    </location>
</feature>
<feature type="compositionally biased region" description="Polar residues" evidence="1">
    <location>
        <begin position="495"/>
        <end position="512"/>
    </location>
</feature>
<reference evidence="2 3" key="1">
    <citation type="submission" date="2017-07" db="EMBL/GenBank/DDBJ databases">
        <authorList>
            <person name="Talla V."/>
            <person name="Backstrom N."/>
        </authorList>
    </citation>
    <scope>NUCLEOTIDE SEQUENCE [LARGE SCALE GENOMIC DNA]</scope>
</reference>
<gene>
    <name evidence="2" type="ORF">LSINAPIS_LOCUS4080</name>
</gene>
<feature type="compositionally biased region" description="Basic residues" evidence="1">
    <location>
        <begin position="531"/>
        <end position="540"/>
    </location>
</feature>
<evidence type="ECO:0000256" key="1">
    <source>
        <dbReference type="SAM" id="MobiDB-lite"/>
    </source>
</evidence>
<feature type="region of interest" description="Disordered" evidence="1">
    <location>
        <begin position="207"/>
        <end position="284"/>
    </location>
</feature>
<accession>A0A5E4Q167</accession>
<evidence type="ECO:0000313" key="2">
    <source>
        <dbReference type="EMBL" id="VVC91406.1"/>
    </source>
</evidence>
<keyword evidence="3" id="KW-1185">Reference proteome</keyword>
<feature type="compositionally biased region" description="Polar residues" evidence="1">
    <location>
        <begin position="388"/>
        <end position="398"/>
    </location>
</feature>
<feature type="region of interest" description="Disordered" evidence="1">
    <location>
        <begin position="127"/>
        <end position="149"/>
    </location>
</feature>